<evidence type="ECO:0000313" key="6">
    <source>
        <dbReference type="Proteomes" id="UP001374535"/>
    </source>
</evidence>
<dbReference type="PROSITE" id="PS51767">
    <property type="entry name" value="PEPTIDASE_A1"/>
    <property type="match status" value="1"/>
</dbReference>
<keyword evidence="2" id="KW-0645">Protease</keyword>
<proteinExistence type="inferred from homology"/>
<dbReference type="EMBL" id="CP144697">
    <property type="protein sequence ID" value="WVZ14778.1"/>
    <property type="molecule type" value="Genomic_DNA"/>
</dbReference>
<dbReference type="Gene3D" id="2.40.70.10">
    <property type="entry name" value="Acid Proteases"/>
    <property type="match status" value="1"/>
</dbReference>
<feature type="domain" description="Peptidase A1" evidence="4">
    <location>
        <begin position="47"/>
        <end position="238"/>
    </location>
</feature>
<dbReference type="InterPro" id="IPR033121">
    <property type="entry name" value="PEPTIDASE_A1"/>
</dbReference>
<evidence type="ECO:0000256" key="2">
    <source>
        <dbReference type="ARBA" id="ARBA00022670"/>
    </source>
</evidence>
<keyword evidence="3" id="KW-0378">Hydrolase</keyword>
<dbReference type="SUPFAM" id="SSF50630">
    <property type="entry name" value="Acid proteases"/>
    <property type="match status" value="1"/>
</dbReference>
<dbReference type="GO" id="GO:0005576">
    <property type="term" value="C:extracellular region"/>
    <property type="evidence" value="ECO:0007669"/>
    <property type="project" value="TreeGrafter"/>
</dbReference>
<evidence type="ECO:0000256" key="1">
    <source>
        <dbReference type="ARBA" id="ARBA00007447"/>
    </source>
</evidence>
<dbReference type="InterPro" id="IPR051708">
    <property type="entry name" value="Plant_Aspart_Prot_A1"/>
</dbReference>
<keyword evidence="6" id="KW-1185">Reference proteome</keyword>
<accession>A0AAQ3S3A3</accession>
<evidence type="ECO:0000259" key="4">
    <source>
        <dbReference type="PROSITE" id="PS51767"/>
    </source>
</evidence>
<dbReference type="PANTHER" id="PTHR47967:SF26">
    <property type="entry name" value="PEPTIDASE A1 DOMAIN-CONTAINING PROTEIN"/>
    <property type="match status" value="1"/>
</dbReference>
<organism evidence="5 6">
    <name type="scientific">Vigna mungo</name>
    <name type="common">Black gram</name>
    <name type="synonym">Phaseolus mungo</name>
    <dbReference type="NCBI Taxonomy" id="3915"/>
    <lineage>
        <taxon>Eukaryota</taxon>
        <taxon>Viridiplantae</taxon>
        <taxon>Streptophyta</taxon>
        <taxon>Embryophyta</taxon>
        <taxon>Tracheophyta</taxon>
        <taxon>Spermatophyta</taxon>
        <taxon>Magnoliopsida</taxon>
        <taxon>eudicotyledons</taxon>
        <taxon>Gunneridae</taxon>
        <taxon>Pentapetalae</taxon>
        <taxon>rosids</taxon>
        <taxon>fabids</taxon>
        <taxon>Fabales</taxon>
        <taxon>Fabaceae</taxon>
        <taxon>Papilionoideae</taxon>
        <taxon>50 kb inversion clade</taxon>
        <taxon>NPAAA clade</taxon>
        <taxon>indigoferoid/millettioid clade</taxon>
        <taxon>Phaseoleae</taxon>
        <taxon>Vigna</taxon>
    </lineage>
</organism>
<sequence length="238" mass="25794">MLLLPPTHTLSQAQFNSTHHLLKSTSARSAARFRRQLSLPLSLGSNYTLSFNLGHQAQPITLYMDTGSDLVWLPCAPFKCILCEGKPNASPLANITRSVVVSCKSLACSAAHNLAPSSDLCAMAHCPLESIETSECANFKCPPFYYAYGDGSLVARLYRDSLSLSSLSLRNFTFGCAHTDLAEPTGVAGFDRGLLSLPAQLATLAPQLGNRFSYCLVSHSFDSERVQKSSPLILGRYE</sequence>
<dbReference type="PANTHER" id="PTHR47967">
    <property type="entry name" value="OS07G0603500 PROTEIN-RELATED"/>
    <property type="match status" value="1"/>
</dbReference>
<dbReference type="GO" id="GO:0006508">
    <property type="term" value="P:proteolysis"/>
    <property type="evidence" value="ECO:0007669"/>
    <property type="project" value="UniProtKB-KW"/>
</dbReference>
<dbReference type="AlphaFoldDB" id="A0AAQ3S3A3"/>
<dbReference type="GO" id="GO:0008233">
    <property type="term" value="F:peptidase activity"/>
    <property type="evidence" value="ECO:0007669"/>
    <property type="project" value="UniProtKB-KW"/>
</dbReference>
<protein>
    <recommendedName>
        <fullName evidence="4">Peptidase A1 domain-containing protein</fullName>
    </recommendedName>
</protein>
<evidence type="ECO:0000256" key="3">
    <source>
        <dbReference type="ARBA" id="ARBA00022801"/>
    </source>
</evidence>
<dbReference type="Proteomes" id="UP001374535">
    <property type="component" value="Chromosome 4"/>
</dbReference>
<dbReference type="Pfam" id="PF14543">
    <property type="entry name" value="TAXi_N"/>
    <property type="match status" value="1"/>
</dbReference>
<dbReference type="InterPro" id="IPR021109">
    <property type="entry name" value="Peptidase_aspartic_dom_sf"/>
</dbReference>
<evidence type="ECO:0000313" key="5">
    <source>
        <dbReference type="EMBL" id="WVZ14778.1"/>
    </source>
</evidence>
<dbReference type="FunFam" id="2.40.70.10:FF:000055">
    <property type="entry name" value="Probable aspartyl protease At4g16563"/>
    <property type="match status" value="1"/>
</dbReference>
<reference evidence="5 6" key="1">
    <citation type="journal article" date="2023" name="Life. Sci Alliance">
        <title>Evolutionary insights into 3D genome organization and epigenetic landscape of Vigna mungo.</title>
        <authorList>
            <person name="Junaid A."/>
            <person name="Singh B."/>
            <person name="Bhatia S."/>
        </authorList>
    </citation>
    <scope>NUCLEOTIDE SEQUENCE [LARGE SCALE GENOMIC DNA]</scope>
    <source>
        <strain evidence="5">Urdbean</strain>
    </source>
</reference>
<name>A0AAQ3S3A3_VIGMU</name>
<gene>
    <name evidence="5" type="ORF">V8G54_012344</name>
</gene>
<comment type="similarity">
    <text evidence="1">Belongs to the peptidase A1 family.</text>
</comment>
<dbReference type="InterPro" id="IPR032861">
    <property type="entry name" value="TAXi_N"/>
</dbReference>